<dbReference type="GO" id="GO:0016020">
    <property type="term" value="C:membrane"/>
    <property type="evidence" value="ECO:0007669"/>
    <property type="project" value="UniProtKB-SubCell"/>
</dbReference>
<gene>
    <name evidence="7" type="ORF">NDI89_08130</name>
</gene>
<evidence type="ECO:0000256" key="1">
    <source>
        <dbReference type="ARBA" id="ARBA00004141"/>
    </source>
</evidence>
<dbReference type="InterPro" id="IPR006977">
    <property type="entry name" value="Yip1_dom"/>
</dbReference>
<feature type="domain" description="Yip1" evidence="6">
    <location>
        <begin position="15"/>
        <end position="167"/>
    </location>
</feature>
<evidence type="ECO:0000256" key="2">
    <source>
        <dbReference type="ARBA" id="ARBA00022692"/>
    </source>
</evidence>
<dbReference type="Proteomes" id="UP001154061">
    <property type="component" value="Unassembled WGS sequence"/>
</dbReference>
<dbReference type="EMBL" id="JAMQOT010000002">
    <property type="protein sequence ID" value="MDF9745553.1"/>
    <property type="molecule type" value="Genomic_DNA"/>
</dbReference>
<evidence type="ECO:0000313" key="7">
    <source>
        <dbReference type="EMBL" id="MDF9745553.1"/>
    </source>
</evidence>
<dbReference type="Pfam" id="PF04893">
    <property type="entry name" value="Yip1"/>
    <property type="match status" value="1"/>
</dbReference>
<feature type="transmembrane region" description="Helical" evidence="5">
    <location>
        <begin position="155"/>
        <end position="179"/>
    </location>
</feature>
<reference evidence="7" key="1">
    <citation type="submission" date="2022-06" db="EMBL/GenBank/DDBJ databases">
        <title>Natrinema sp. a new haloarchaeum isolate from saline soil.</title>
        <authorList>
            <person name="Strakova D."/>
            <person name="Galisteo C."/>
            <person name="Sanchez-Porro C."/>
            <person name="Ventosa A."/>
        </authorList>
    </citation>
    <scope>NUCLEOTIDE SEQUENCE</scope>
    <source>
        <strain evidence="7">S1CR25-10</strain>
    </source>
</reference>
<evidence type="ECO:0000313" key="8">
    <source>
        <dbReference type="Proteomes" id="UP001154061"/>
    </source>
</evidence>
<keyword evidence="2 5" id="KW-0812">Transmembrane</keyword>
<name>A0A9Q4KXU1_9EURY</name>
<protein>
    <submittedName>
        <fullName evidence="7">YIP1 family protein</fullName>
    </submittedName>
</protein>
<organism evidence="7 8">
    <name type="scientific">Natrinema salsiterrestre</name>
    <dbReference type="NCBI Taxonomy" id="2950540"/>
    <lineage>
        <taxon>Archaea</taxon>
        <taxon>Methanobacteriati</taxon>
        <taxon>Methanobacteriota</taxon>
        <taxon>Stenosarchaea group</taxon>
        <taxon>Halobacteria</taxon>
        <taxon>Halobacteriales</taxon>
        <taxon>Natrialbaceae</taxon>
        <taxon>Natrinema</taxon>
    </lineage>
</organism>
<keyword evidence="3 5" id="KW-1133">Transmembrane helix</keyword>
<proteinExistence type="predicted"/>
<comment type="caution">
    <text evidence="7">The sequence shown here is derived from an EMBL/GenBank/DDBJ whole genome shotgun (WGS) entry which is preliminary data.</text>
</comment>
<feature type="transmembrane region" description="Helical" evidence="5">
    <location>
        <begin position="116"/>
        <end position="134"/>
    </location>
</feature>
<feature type="transmembrane region" description="Helical" evidence="5">
    <location>
        <begin position="68"/>
        <end position="96"/>
    </location>
</feature>
<dbReference type="AlphaFoldDB" id="A0A9Q4KXU1"/>
<feature type="transmembrane region" description="Helical" evidence="5">
    <location>
        <begin position="31"/>
        <end position="56"/>
    </location>
</feature>
<keyword evidence="8" id="KW-1185">Reference proteome</keyword>
<evidence type="ECO:0000256" key="3">
    <source>
        <dbReference type="ARBA" id="ARBA00022989"/>
    </source>
</evidence>
<keyword evidence="4 5" id="KW-0472">Membrane</keyword>
<dbReference type="RefSeq" id="WP_277521039.1">
    <property type="nucleotide sequence ID" value="NZ_JAMQOT010000002.1"/>
</dbReference>
<evidence type="ECO:0000256" key="4">
    <source>
        <dbReference type="ARBA" id="ARBA00023136"/>
    </source>
</evidence>
<accession>A0A9Q4KXU1</accession>
<evidence type="ECO:0000259" key="6">
    <source>
        <dbReference type="Pfam" id="PF04893"/>
    </source>
</evidence>
<comment type="subcellular location">
    <subcellularLocation>
        <location evidence="1">Membrane</location>
        <topology evidence="1">Multi-pass membrane protein</topology>
    </subcellularLocation>
</comment>
<sequence length="198" mass="21187">MSLLNQWKGVNGYMINDPGTFFSEYNESHGIGYPIAFMLISYLAVMLPAAVLTAALNITAPGEAAVGVVIFLAFGIAYWILGLVEAVLAHGVVYLFGARGIAKTFEAYAFPTVVRYGLWWFPLVNIALGFYGLYLQIKGLSTFHDISTGKAVIAAALPVVVFMLPGILVIAAVVATFVLDMGSQTGTQPPMLLFDVVA</sequence>
<evidence type="ECO:0000256" key="5">
    <source>
        <dbReference type="SAM" id="Phobius"/>
    </source>
</evidence>